<dbReference type="InterPro" id="IPR019544">
    <property type="entry name" value="Tetratricopeptide_SHNi-TPR_dom"/>
</dbReference>
<dbReference type="WBParaSite" id="ACRNAN_scaffold1093.g9489.t1">
    <property type="protein sequence ID" value="ACRNAN_scaffold1093.g9489.t1"/>
    <property type="gene ID" value="ACRNAN_scaffold1093.g9489"/>
</dbReference>
<dbReference type="InterPro" id="IPR011990">
    <property type="entry name" value="TPR-like_helical_dom_sf"/>
</dbReference>
<dbReference type="Proteomes" id="UP000887540">
    <property type="component" value="Unplaced"/>
</dbReference>
<evidence type="ECO:0000256" key="5">
    <source>
        <dbReference type="ARBA" id="ARBA00023242"/>
    </source>
</evidence>
<dbReference type="InterPro" id="IPR019734">
    <property type="entry name" value="TPR_rpt"/>
</dbReference>
<reference evidence="10" key="1">
    <citation type="submission" date="2022-11" db="UniProtKB">
        <authorList>
            <consortium name="WormBaseParasite"/>
        </authorList>
    </citation>
    <scope>IDENTIFICATION</scope>
</reference>
<dbReference type="SMART" id="SM00028">
    <property type="entry name" value="TPR"/>
    <property type="match status" value="2"/>
</dbReference>
<dbReference type="SUPFAM" id="SSF48452">
    <property type="entry name" value="TPR-like"/>
    <property type="match status" value="1"/>
</dbReference>
<dbReference type="AlphaFoldDB" id="A0A914CI51"/>
<feature type="coiled-coil region" evidence="6">
    <location>
        <begin position="321"/>
        <end position="355"/>
    </location>
</feature>
<name>A0A914CI51_9BILA</name>
<comment type="subcellular location">
    <subcellularLocation>
        <location evidence="1">Nucleus</location>
    </subcellularLocation>
</comment>
<feature type="compositionally biased region" description="Polar residues" evidence="7">
    <location>
        <begin position="168"/>
        <end position="183"/>
    </location>
</feature>
<feature type="region of interest" description="Disordered" evidence="7">
    <location>
        <begin position="1"/>
        <end position="25"/>
    </location>
</feature>
<keyword evidence="5" id="KW-0539">Nucleus</keyword>
<keyword evidence="4" id="KW-0802">TPR repeat</keyword>
<evidence type="ECO:0000256" key="3">
    <source>
        <dbReference type="ARBA" id="ARBA00022737"/>
    </source>
</evidence>
<dbReference type="PANTHER" id="PTHR15081:SF1">
    <property type="entry name" value="NUCLEAR AUTOANTIGENIC SPERM PROTEIN"/>
    <property type="match status" value="1"/>
</dbReference>
<dbReference type="Pfam" id="PF10516">
    <property type="entry name" value="SHNi-TPR"/>
    <property type="match status" value="1"/>
</dbReference>
<dbReference type="InterPro" id="IPR051730">
    <property type="entry name" value="NASP-like"/>
</dbReference>
<keyword evidence="3" id="KW-0677">Repeat</keyword>
<dbReference type="GO" id="GO:0005654">
    <property type="term" value="C:nucleoplasm"/>
    <property type="evidence" value="ECO:0007669"/>
    <property type="project" value="TreeGrafter"/>
</dbReference>
<dbReference type="GO" id="GO:0006335">
    <property type="term" value="P:DNA replication-dependent chromatin assembly"/>
    <property type="evidence" value="ECO:0007669"/>
    <property type="project" value="TreeGrafter"/>
</dbReference>
<evidence type="ECO:0000256" key="1">
    <source>
        <dbReference type="ARBA" id="ARBA00004123"/>
    </source>
</evidence>
<proteinExistence type="inferred from homology"/>
<feature type="compositionally biased region" description="Basic and acidic residues" evidence="7">
    <location>
        <begin position="8"/>
        <end position="25"/>
    </location>
</feature>
<feature type="region of interest" description="Disordered" evidence="7">
    <location>
        <begin position="396"/>
        <end position="425"/>
    </location>
</feature>
<feature type="region of interest" description="Disordered" evidence="7">
    <location>
        <begin position="168"/>
        <end position="205"/>
    </location>
</feature>
<evidence type="ECO:0000256" key="7">
    <source>
        <dbReference type="SAM" id="MobiDB-lite"/>
    </source>
</evidence>
<evidence type="ECO:0000259" key="8">
    <source>
        <dbReference type="Pfam" id="PF10516"/>
    </source>
</evidence>
<dbReference type="GO" id="GO:0034080">
    <property type="term" value="P:CENP-A containing chromatin assembly"/>
    <property type="evidence" value="ECO:0007669"/>
    <property type="project" value="TreeGrafter"/>
</dbReference>
<accession>A0A914CI51</accession>
<evidence type="ECO:0000256" key="6">
    <source>
        <dbReference type="SAM" id="Coils"/>
    </source>
</evidence>
<comment type="similarity">
    <text evidence="2">Belongs to the NASP family.</text>
</comment>
<organism evidence="9 10">
    <name type="scientific">Acrobeloides nanus</name>
    <dbReference type="NCBI Taxonomy" id="290746"/>
    <lineage>
        <taxon>Eukaryota</taxon>
        <taxon>Metazoa</taxon>
        <taxon>Ecdysozoa</taxon>
        <taxon>Nematoda</taxon>
        <taxon>Chromadorea</taxon>
        <taxon>Rhabditida</taxon>
        <taxon>Tylenchina</taxon>
        <taxon>Cephalobomorpha</taxon>
        <taxon>Cephaloboidea</taxon>
        <taxon>Cephalobidae</taxon>
        <taxon>Acrobeloides</taxon>
    </lineage>
</organism>
<keyword evidence="9" id="KW-1185">Reference proteome</keyword>
<evidence type="ECO:0000313" key="9">
    <source>
        <dbReference type="Proteomes" id="UP000887540"/>
    </source>
</evidence>
<dbReference type="Gene3D" id="1.25.40.10">
    <property type="entry name" value="Tetratricopeptide repeat domain"/>
    <property type="match status" value="1"/>
</dbReference>
<keyword evidence="6" id="KW-0175">Coiled coil</keyword>
<evidence type="ECO:0000256" key="4">
    <source>
        <dbReference type="ARBA" id="ARBA00022803"/>
    </source>
</evidence>
<dbReference type="GO" id="GO:0042393">
    <property type="term" value="F:histone binding"/>
    <property type="evidence" value="ECO:0007669"/>
    <property type="project" value="TreeGrafter"/>
</dbReference>
<sequence length="425" mass="47157">MAPFNAENEAKSENTTDQTPETREEKIERLNELMAAGKRAFNVHELNEALEKLSEAASLSTEIYGDFAPEVYESHYYYGRTLLDVASCESNLIDNLAPSGKDTSVNPDETLEGTLTEEQMEEIRTKVMDAIAENADMLESGQLPASPEESLDVEPVEENAAPVATVTQEMELPTSQPSDNPQANLMEEEAPSADEDEEGGVDEEEPSSLQLAWEVLEVARKVCEQQGDSKEWELKKADVFATLANCSIEESNFNGAIEDLNQCLAIQQKHLDANDRFIAATYFEIGRAYKLNDCYDLAAENFRSAERIVTARIAIITEKLDKAEESEKAKLEEELIDLKDLLPDLQEKINDAKDSALEKDVKQQVAVELPETKKATFEDAETLAANPAADITNLVRKSTKRTSEAPASNHVKKVKFDEAENLEAK</sequence>
<evidence type="ECO:0000313" key="10">
    <source>
        <dbReference type="WBParaSite" id="ACRNAN_scaffold1093.g9489.t1"/>
    </source>
</evidence>
<feature type="compositionally biased region" description="Basic and acidic residues" evidence="7">
    <location>
        <begin position="414"/>
        <end position="425"/>
    </location>
</feature>
<feature type="domain" description="Tetratricopeptide SHNi-TPR" evidence="8">
    <location>
        <begin position="237"/>
        <end position="273"/>
    </location>
</feature>
<protein>
    <submittedName>
        <fullName evidence="10">Tetratricopeptide SHNi-TPR domain-containing protein</fullName>
    </submittedName>
</protein>
<evidence type="ECO:0000256" key="2">
    <source>
        <dbReference type="ARBA" id="ARBA00008402"/>
    </source>
</evidence>
<feature type="compositionally biased region" description="Acidic residues" evidence="7">
    <location>
        <begin position="186"/>
        <end position="205"/>
    </location>
</feature>
<dbReference type="PANTHER" id="PTHR15081">
    <property type="entry name" value="NUCLEAR AUTOANTIGENIC SPERM PROTEIN NASP -RELATED"/>
    <property type="match status" value="1"/>
</dbReference>